<dbReference type="PANTHER" id="PTHR43289">
    <property type="entry name" value="MITOGEN-ACTIVATED PROTEIN KINASE KINASE KINASE 20-RELATED"/>
    <property type="match status" value="1"/>
</dbReference>
<feature type="domain" description="PASTA" evidence="14">
    <location>
        <begin position="590"/>
        <end position="657"/>
    </location>
</feature>
<evidence type="ECO:0000259" key="14">
    <source>
        <dbReference type="PROSITE" id="PS51178"/>
    </source>
</evidence>
<dbReference type="NCBIfam" id="NF033483">
    <property type="entry name" value="PknB_PASTA_kin"/>
    <property type="match status" value="1"/>
</dbReference>
<evidence type="ECO:0000256" key="6">
    <source>
        <dbReference type="ARBA" id="ARBA00022777"/>
    </source>
</evidence>
<dbReference type="PROSITE" id="PS00108">
    <property type="entry name" value="PROTEIN_KINASE_ST"/>
    <property type="match status" value="1"/>
</dbReference>
<feature type="transmembrane region" description="Helical" evidence="12">
    <location>
        <begin position="344"/>
        <end position="365"/>
    </location>
</feature>
<keyword evidence="7 10" id="KW-0067">ATP-binding</keyword>
<feature type="region of interest" description="Disordered" evidence="11">
    <location>
        <begin position="544"/>
        <end position="602"/>
    </location>
</feature>
<dbReference type="HOGENOM" id="CLU_000288_135_2_11"/>
<evidence type="ECO:0000256" key="8">
    <source>
        <dbReference type="ARBA" id="ARBA00047899"/>
    </source>
</evidence>
<feature type="domain" description="PASTA" evidence="14">
    <location>
        <begin position="516"/>
        <end position="581"/>
    </location>
</feature>
<evidence type="ECO:0000259" key="13">
    <source>
        <dbReference type="PROSITE" id="PS50011"/>
    </source>
</evidence>
<keyword evidence="16" id="KW-1185">Reference proteome</keyword>
<feature type="domain" description="Protein kinase" evidence="13">
    <location>
        <begin position="13"/>
        <end position="284"/>
    </location>
</feature>
<dbReference type="InterPro" id="IPR000719">
    <property type="entry name" value="Prot_kinase_dom"/>
</dbReference>
<evidence type="ECO:0000313" key="16">
    <source>
        <dbReference type="Proteomes" id="UP000016536"/>
    </source>
</evidence>
<dbReference type="InterPro" id="IPR005543">
    <property type="entry name" value="PASTA_dom"/>
</dbReference>
<feature type="region of interest" description="Disordered" evidence="11">
    <location>
        <begin position="472"/>
        <end position="507"/>
    </location>
</feature>
<evidence type="ECO:0000256" key="1">
    <source>
        <dbReference type="ARBA" id="ARBA00012513"/>
    </source>
</evidence>
<dbReference type="Gene3D" id="3.30.10.20">
    <property type="match status" value="4"/>
</dbReference>
<comment type="catalytic activity">
    <reaction evidence="9">
        <text>L-seryl-[protein] + ATP = O-phospho-L-seryl-[protein] + ADP + H(+)</text>
        <dbReference type="Rhea" id="RHEA:17989"/>
        <dbReference type="Rhea" id="RHEA-COMP:9863"/>
        <dbReference type="Rhea" id="RHEA-COMP:11604"/>
        <dbReference type="ChEBI" id="CHEBI:15378"/>
        <dbReference type="ChEBI" id="CHEBI:29999"/>
        <dbReference type="ChEBI" id="CHEBI:30616"/>
        <dbReference type="ChEBI" id="CHEBI:83421"/>
        <dbReference type="ChEBI" id="CHEBI:456216"/>
        <dbReference type="EC" id="2.7.11.1"/>
    </reaction>
</comment>
<dbReference type="CDD" id="cd14014">
    <property type="entry name" value="STKc_PknB_like"/>
    <property type="match status" value="1"/>
</dbReference>
<feature type="region of interest" description="Disordered" evidence="11">
    <location>
        <begin position="621"/>
        <end position="680"/>
    </location>
</feature>
<reference evidence="15 16" key="1">
    <citation type="submission" date="2013-08" db="EMBL/GenBank/DDBJ databases">
        <authorList>
            <person name="Weinstock G."/>
            <person name="Sodergren E."/>
            <person name="Wylie T."/>
            <person name="Fulton L."/>
            <person name="Fulton R."/>
            <person name="Fronick C."/>
            <person name="O'Laughlin M."/>
            <person name="Godfrey J."/>
            <person name="Miner T."/>
            <person name="Herter B."/>
            <person name="Appelbaum E."/>
            <person name="Cordes M."/>
            <person name="Lek S."/>
            <person name="Wollam A."/>
            <person name="Pepin K.H."/>
            <person name="Palsikar V.B."/>
            <person name="Mitreva M."/>
            <person name="Wilson R.K."/>
        </authorList>
    </citation>
    <scope>NUCLEOTIDE SEQUENCE [LARGE SCALE GENOMIC DNA]</scope>
    <source>
        <strain evidence="15 16">F0542</strain>
    </source>
</reference>
<dbReference type="FunFam" id="3.30.200.20:FF:000035">
    <property type="entry name" value="Serine/threonine protein kinase Stk1"/>
    <property type="match status" value="1"/>
</dbReference>
<dbReference type="Gene3D" id="3.30.200.20">
    <property type="entry name" value="Phosphorylase Kinase, domain 1"/>
    <property type="match status" value="1"/>
</dbReference>
<evidence type="ECO:0000313" key="15">
    <source>
        <dbReference type="EMBL" id="ERH21293.1"/>
    </source>
</evidence>
<feature type="region of interest" description="Disordered" evidence="11">
    <location>
        <begin position="293"/>
        <end position="337"/>
    </location>
</feature>
<dbReference type="EMBL" id="AWSE01000265">
    <property type="protein sequence ID" value="ERH21293.1"/>
    <property type="molecule type" value="Genomic_DNA"/>
</dbReference>
<dbReference type="EC" id="2.7.11.1" evidence="1"/>
<dbReference type="PROSITE" id="PS00107">
    <property type="entry name" value="PROTEIN_KINASE_ATP"/>
    <property type="match status" value="1"/>
</dbReference>
<dbReference type="AlphaFoldDB" id="U1RNS4"/>
<evidence type="ECO:0000256" key="2">
    <source>
        <dbReference type="ARBA" id="ARBA00022527"/>
    </source>
</evidence>
<dbReference type="GO" id="GO:0005524">
    <property type="term" value="F:ATP binding"/>
    <property type="evidence" value="ECO:0007669"/>
    <property type="project" value="UniProtKB-UniRule"/>
</dbReference>
<dbReference type="RefSeq" id="WP_021610078.1">
    <property type="nucleotide sequence ID" value="NZ_KE952050.1"/>
</dbReference>
<dbReference type="Gene3D" id="1.10.510.10">
    <property type="entry name" value="Transferase(Phosphotransferase) domain 1"/>
    <property type="match status" value="1"/>
</dbReference>
<feature type="compositionally biased region" description="Low complexity" evidence="11">
    <location>
        <begin position="296"/>
        <end position="311"/>
    </location>
</feature>
<dbReference type="InterPro" id="IPR017441">
    <property type="entry name" value="Protein_kinase_ATP_BS"/>
</dbReference>
<organism evidence="15 16">
    <name type="scientific">Actinomyces johnsonii F0542</name>
    <dbReference type="NCBI Taxonomy" id="1321818"/>
    <lineage>
        <taxon>Bacteria</taxon>
        <taxon>Bacillati</taxon>
        <taxon>Actinomycetota</taxon>
        <taxon>Actinomycetes</taxon>
        <taxon>Actinomycetales</taxon>
        <taxon>Actinomycetaceae</taxon>
        <taxon>Actinomyces</taxon>
    </lineage>
</organism>
<dbReference type="SMART" id="SM00740">
    <property type="entry name" value="PASTA"/>
    <property type="match status" value="4"/>
</dbReference>
<keyword evidence="4" id="KW-0677">Repeat</keyword>
<comment type="catalytic activity">
    <reaction evidence="8">
        <text>L-threonyl-[protein] + ATP = O-phospho-L-threonyl-[protein] + ADP + H(+)</text>
        <dbReference type="Rhea" id="RHEA:46608"/>
        <dbReference type="Rhea" id="RHEA-COMP:11060"/>
        <dbReference type="Rhea" id="RHEA-COMP:11605"/>
        <dbReference type="ChEBI" id="CHEBI:15378"/>
        <dbReference type="ChEBI" id="CHEBI:30013"/>
        <dbReference type="ChEBI" id="CHEBI:30616"/>
        <dbReference type="ChEBI" id="CHEBI:61977"/>
        <dbReference type="ChEBI" id="CHEBI:456216"/>
        <dbReference type="EC" id="2.7.11.1"/>
    </reaction>
</comment>
<dbReference type="InterPro" id="IPR011009">
    <property type="entry name" value="Kinase-like_dom_sf"/>
</dbReference>
<sequence length="680" mass="70813">MTSQFPQVLAGRYEIRDLIGRGGMAEVHLGYDPRLSRVVAIKLLRSDIAGDPTFQARFRREAQSAAALNHPAVVAVYDSGEEELLQPGGASRTVPYIVMEYVEGHTVRELLSEGEAVPIPEAVEIVSGVLDALEYSHRVGIVHRDIKPGNIMLTSTGSVKVMDFGIARAIEDSASTVTQTHTVVGTAQYLSPEQARGESVDARSDLYSTGCLLYELLTGQPPFQGDSAVAIAYQHVREIPKRPSSLAADVPESLDRVILKSLAKSREDRYQDAAHMRADLQAAARGMSVAAPAADSWSPTSSAMASPATEPVQPTSAFAQVPSEPSPTPAARDEEPENKPKNYAWVWILVFLLFAVLAVIAGRLASGAFNDPRPTPTPSATVAAVEVPDVSGQDEDSARKTIEDAGLKFAKNEVANDTVSEGLAVSSDPQKGAKIAAGSTVTVHFSTGSAMVKVPDLEGKTQEDARKALKDAGLEAGNVTQDDSASIAKDRVIDTSPSSGTSVERGTTVDLIVSTGKTSVPDVSGQDEATAKKTIEDAGLKFKKGDDVTSSDVEQGKAVSSDPAAGSSVSAGDTVTVHFSSGAATPTPTPSATVTVPSNLNGKTAEEATAELQKLGLNVIQDQKSSDKVEAGKVIGTDPQAGTQVPAGSTVSLTVSKGKDGGGNNNQPPNPGGGDKNNGG</sequence>
<feature type="domain" description="PASTA" evidence="14">
    <location>
        <begin position="448"/>
        <end position="515"/>
    </location>
</feature>
<keyword evidence="12" id="KW-1133">Transmembrane helix</keyword>
<comment type="caution">
    <text evidence="15">The sequence shown here is derived from an EMBL/GenBank/DDBJ whole genome shotgun (WGS) entry which is preliminary data.</text>
</comment>
<dbReference type="FunFam" id="1.10.510.10:FF:000021">
    <property type="entry name" value="Serine/threonine protein kinase"/>
    <property type="match status" value="1"/>
</dbReference>
<keyword evidence="12" id="KW-0812">Transmembrane</keyword>
<dbReference type="Pfam" id="PF03793">
    <property type="entry name" value="PASTA"/>
    <property type="match status" value="4"/>
</dbReference>
<dbReference type="GO" id="GO:0004674">
    <property type="term" value="F:protein serine/threonine kinase activity"/>
    <property type="evidence" value="ECO:0007669"/>
    <property type="project" value="UniProtKB-KW"/>
</dbReference>
<dbReference type="InterPro" id="IPR008271">
    <property type="entry name" value="Ser/Thr_kinase_AS"/>
</dbReference>
<dbReference type="SUPFAM" id="SSF56112">
    <property type="entry name" value="Protein kinase-like (PK-like)"/>
    <property type="match status" value="1"/>
</dbReference>
<feature type="compositionally biased region" description="Low complexity" evidence="11">
    <location>
        <begin position="580"/>
        <end position="598"/>
    </location>
</feature>
<feature type="compositionally biased region" description="Polar residues" evidence="11">
    <location>
        <begin position="640"/>
        <end position="655"/>
    </location>
</feature>
<evidence type="ECO:0000256" key="4">
    <source>
        <dbReference type="ARBA" id="ARBA00022737"/>
    </source>
</evidence>
<dbReference type="PROSITE" id="PS50011">
    <property type="entry name" value="PROTEIN_KINASE_DOM"/>
    <property type="match status" value="1"/>
</dbReference>
<keyword evidence="6 15" id="KW-0418">Kinase</keyword>
<evidence type="ECO:0000256" key="3">
    <source>
        <dbReference type="ARBA" id="ARBA00022679"/>
    </source>
</evidence>
<dbReference type="SMART" id="SM00220">
    <property type="entry name" value="S_TKc"/>
    <property type="match status" value="1"/>
</dbReference>
<dbReference type="PROSITE" id="PS51178">
    <property type="entry name" value="PASTA"/>
    <property type="match status" value="4"/>
</dbReference>
<feature type="binding site" evidence="10">
    <location>
        <position position="42"/>
    </location>
    <ligand>
        <name>ATP</name>
        <dbReference type="ChEBI" id="CHEBI:30616"/>
    </ligand>
</feature>
<dbReference type="PATRIC" id="fig|1321818.3.peg.2610"/>
<dbReference type="GO" id="GO:0045717">
    <property type="term" value="P:negative regulation of fatty acid biosynthetic process"/>
    <property type="evidence" value="ECO:0007669"/>
    <property type="project" value="UniProtKB-ARBA"/>
</dbReference>
<dbReference type="Pfam" id="PF00069">
    <property type="entry name" value="Pkinase"/>
    <property type="match status" value="1"/>
</dbReference>
<keyword evidence="12" id="KW-0472">Membrane</keyword>
<keyword evidence="3" id="KW-0808">Transferase</keyword>
<evidence type="ECO:0000256" key="7">
    <source>
        <dbReference type="ARBA" id="ARBA00022840"/>
    </source>
</evidence>
<protein>
    <recommendedName>
        <fullName evidence="1">non-specific serine/threonine protein kinase</fullName>
        <ecNumber evidence="1">2.7.11.1</ecNumber>
    </recommendedName>
</protein>
<evidence type="ECO:0000256" key="9">
    <source>
        <dbReference type="ARBA" id="ARBA00048679"/>
    </source>
</evidence>
<feature type="domain" description="PASTA" evidence="14">
    <location>
        <begin position="381"/>
        <end position="447"/>
    </location>
</feature>
<keyword evidence="2" id="KW-0723">Serine/threonine-protein kinase</keyword>
<feature type="compositionally biased region" description="Polar residues" evidence="11">
    <location>
        <begin position="495"/>
        <end position="505"/>
    </location>
</feature>
<feature type="compositionally biased region" description="Polar residues" evidence="11">
    <location>
        <begin position="567"/>
        <end position="579"/>
    </location>
</feature>
<evidence type="ECO:0000256" key="5">
    <source>
        <dbReference type="ARBA" id="ARBA00022741"/>
    </source>
</evidence>
<dbReference type="Proteomes" id="UP000016536">
    <property type="component" value="Unassembled WGS sequence"/>
</dbReference>
<keyword evidence="5 10" id="KW-0547">Nucleotide-binding</keyword>
<accession>U1RNS4</accession>
<evidence type="ECO:0000256" key="11">
    <source>
        <dbReference type="SAM" id="MobiDB-lite"/>
    </source>
</evidence>
<dbReference type="PANTHER" id="PTHR43289:SF6">
    <property type="entry name" value="SERINE_THREONINE-PROTEIN KINASE NEKL-3"/>
    <property type="match status" value="1"/>
</dbReference>
<gene>
    <name evidence="15" type="ORF">HMPREF1979_03166</name>
</gene>
<evidence type="ECO:0000256" key="12">
    <source>
        <dbReference type="SAM" id="Phobius"/>
    </source>
</evidence>
<evidence type="ECO:0000256" key="10">
    <source>
        <dbReference type="PROSITE-ProRule" id="PRU10141"/>
    </source>
</evidence>
<proteinExistence type="predicted"/>
<name>U1RNS4_9ACTO</name>
<dbReference type="CDD" id="cd06577">
    <property type="entry name" value="PASTA_pknB"/>
    <property type="match status" value="4"/>
</dbReference>